<comment type="similarity">
    <text evidence="2">Belongs to the thioredoxin family. DsbA subfamily.</text>
</comment>
<dbReference type="RefSeq" id="WP_119335942.1">
    <property type="nucleotide sequence ID" value="NZ_AP018558.1"/>
</dbReference>
<dbReference type="InterPro" id="IPR023205">
    <property type="entry name" value="DsbA/DsbL"/>
</dbReference>
<dbReference type="GO" id="GO:0042597">
    <property type="term" value="C:periplasmic space"/>
    <property type="evidence" value="ECO:0007669"/>
    <property type="project" value="UniProtKB-SubCell"/>
</dbReference>
<dbReference type="InterPro" id="IPR050824">
    <property type="entry name" value="Thiol_disulfide_DsbA"/>
</dbReference>
<dbReference type="Pfam" id="PF01323">
    <property type="entry name" value="DSBA"/>
    <property type="match status" value="1"/>
</dbReference>
<keyword evidence="3" id="KW-0732">Signal</keyword>
<evidence type="ECO:0000256" key="4">
    <source>
        <dbReference type="ARBA" id="ARBA00022764"/>
    </source>
</evidence>
<dbReference type="GO" id="GO:0015036">
    <property type="term" value="F:disulfide oxidoreductase activity"/>
    <property type="evidence" value="ECO:0007669"/>
    <property type="project" value="UniProtKB-ARBA"/>
</dbReference>
<keyword evidence="5 7" id="KW-1015">Disulfide bond</keyword>
<dbReference type="PROSITE" id="PS51352">
    <property type="entry name" value="THIOREDOXIN_2"/>
    <property type="match status" value="1"/>
</dbReference>
<dbReference type="PROSITE" id="PS00194">
    <property type="entry name" value="THIOREDOXIN_1"/>
    <property type="match status" value="1"/>
</dbReference>
<evidence type="ECO:0000313" key="10">
    <source>
        <dbReference type="EMBL" id="BBD78303.1"/>
    </source>
</evidence>
<evidence type="ECO:0000256" key="2">
    <source>
        <dbReference type="ARBA" id="ARBA00005791"/>
    </source>
</evidence>
<dbReference type="InterPro" id="IPR001853">
    <property type="entry name" value="DSBA-like_thioredoxin_dom"/>
</dbReference>
<evidence type="ECO:0000259" key="9">
    <source>
        <dbReference type="PROSITE" id="PS51352"/>
    </source>
</evidence>
<organism evidence="10 11">
    <name type="scientific">Hydrogenophilus thermoluteolus</name>
    <name type="common">Pseudomonas hydrogenothermophila</name>
    <dbReference type="NCBI Taxonomy" id="297"/>
    <lineage>
        <taxon>Bacteria</taxon>
        <taxon>Pseudomonadati</taxon>
        <taxon>Pseudomonadota</taxon>
        <taxon>Hydrogenophilia</taxon>
        <taxon>Hydrogenophilales</taxon>
        <taxon>Hydrogenophilaceae</taxon>
        <taxon>Hydrogenophilus</taxon>
    </lineage>
</organism>
<dbReference type="PIRSF" id="PIRSF001488">
    <property type="entry name" value="Tdi_protein"/>
    <property type="match status" value="1"/>
</dbReference>
<evidence type="ECO:0000256" key="6">
    <source>
        <dbReference type="ARBA" id="ARBA00023284"/>
    </source>
</evidence>
<dbReference type="Gene3D" id="3.40.30.10">
    <property type="entry name" value="Glutaredoxin"/>
    <property type="match status" value="1"/>
</dbReference>
<evidence type="ECO:0000313" key="11">
    <source>
        <dbReference type="Proteomes" id="UP000262004"/>
    </source>
</evidence>
<accession>A0A2Z6E0L5</accession>
<dbReference type="KEGG" id="htl:HPTL_2049"/>
<dbReference type="PROSITE" id="PS51318">
    <property type="entry name" value="TAT"/>
    <property type="match status" value="1"/>
</dbReference>
<evidence type="ECO:0000256" key="7">
    <source>
        <dbReference type="PIRNR" id="PIRNR001488"/>
    </source>
</evidence>
<sequence length="218" mass="24047">MHNDFGDLLTRRAWLRTAGGLLALAALPRAGIAAPTHEVIDPPIASPSDVIEVLEFFHYGCPHCRNFDPLLQTWKAKLPGDVRVRAVPVIWNQRVLQGLATFHFALAAIGALDTLHPRVFAALQDERRPLYDRDGAAEWVREQGADGAALAKAWDSFGVQTRVKQADRETREYQIQGVPTLAIAGRYRTSASLTGSHEAALAEADRLIARIRQSRQKG</sequence>
<gene>
    <name evidence="10" type="ORF">HPTL_2049</name>
</gene>
<dbReference type="OrthoDB" id="9784896at2"/>
<evidence type="ECO:0000256" key="1">
    <source>
        <dbReference type="ARBA" id="ARBA00004418"/>
    </source>
</evidence>
<dbReference type="SUPFAM" id="SSF52833">
    <property type="entry name" value="Thioredoxin-like"/>
    <property type="match status" value="1"/>
</dbReference>
<dbReference type="InterPro" id="IPR013766">
    <property type="entry name" value="Thioredoxin_domain"/>
</dbReference>
<protein>
    <recommendedName>
        <fullName evidence="7">Thiol:disulfide interchange protein</fullName>
    </recommendedName>
</protein>
<keyword evidence="6" id="KW-0676">Redox-active center</keyword>
<dbReference type="InterPro" id="IPR036249">
    <property type="entry name" value="Thioredoxin-like_sf"/>
</dbReference>
<name>A0A2Z6E0L5_HYDTE</name>
<dbReference type="Proteomes" id="UP000262004">
    <property type="component" value="Chromosome"/>
</dbReference>
<dbReference type="CDD" id="cd03019">
    <property type="entry name" value="DsbA_DsbA"/>
    <property type="match status" value="1"/>
</dbReference>
<dbReference type="AlphaFoldDB" id="A0A2Z6E0L5"/>
<dbReference type="InterPro" id="IPR006311">
    <property type="entry name" value="TAT_signal"/>
</dbReference>
<keyword evidence="11" id="KW-1185">Reference proteome</keyword>
<feature type="domain" description="Thioredoxin" evidence="9">
    <location>
        <begin position="28"/>
        <end position="159"/>
    </location>
</feature>
<dbReference type="EMBL" id="AP018558">
    <property type="protein sequence ID" value="BBD78303.1"/>
    <property type="molecule type" value="Genomic_DNA"/>
</dbReference>
<keyword evidence="4 7" id="KW-0574">Periplasm</keyword>
<evidence type="ECO:0000256" key="3">
    <source>
        <dbReference type="ARBA" id="ARBA00022729"/>
    </source>
</evidence>
<feature type="disulfide bond" description="Redox-active" evidence="8">
    <location>
        <begin position="61"/>
        <end position="64"/>
    </location>
</feature>
<evidence type="ECO:0000256" key="8">
    <source>
        <dbReference type="PIRSR" id="PIRSR001488-1"/>
    </source>
</evidence>
<evidence type="ECO:0000256" key="5">
    <source>
        <dbReference type="ARBA" id="ARBA00023157"/>
    </source>
</evidence>
<dbReference type="PANTHER" id="PTHR35891:SF3">
    <property type="entry name" value="THIOL:DISULFIDE INTERCHANGE PROTEIN DSBL"/>
    <property type="match status" value="1"/>
</dbReference>
<reference evidence="10 11" key="1">
    <citation type="submission" date="2018-04" db="EMBL/GenBank/DDBJ databases">
        <title>Complete genome sequence of Hydrogenophilus thermoluteolus TH-1.</title>
        <authorList>
            <person name="Arai H."/>
        </authorList>
    </citation>
    <scope>NUCLEOTIDE SEQUENCE [LARGE SCALE GENOMIC DNA]</scope>
    <source>
        <strain evidence="10 11">TH-1</strain>
    </source>
</reference>
<dbReference type="InterPro" id="IPR017937">
    <property type="entry name" value="Thioredoxin_CS"/>
</dbReference>
<proteinExistence type="inferred from homology"/>
<comment type="subcellular location">
    <subcellularLocation>
        <location evidence="1 7">Periplasm</location>
    </subcellularLocation>
</comment>
<dbReference type="PANTHER" id="PTHR35891">
    <property type="entry name" value="THIOL:DISULFIDE INTERCHANGE PROTEIN DSBA"/>
    <property type="match status" value="1"/>
</dbReference>